<evidence type="ECO:0000313" key="1">
    <source>
        <dbReference type="EMBL" id="KAH8012909.1"/>
    </source>
</evidence>
<comment type="caution">
    <text evidence="1">The sequence shown here is derived from an EMBL/GenBank/DDBJ whole genome shotgun (WGS) entry which is preliminary data.</text>
</comment>
<accession>A0ACB8G058</accession>
<keyword evidence="2" id="KW-1185">Reference proteome</keyword>
<proteinExistence type="predicted"/>
<dbReference type="EMBL" id="CM037615">
    <property type="protein sequence ID" value="KAH8012909.1"/>
    <property type="molecule type" value="Genomic_DNA"/>
</dbReference>
<dbReference type="Proteomes" id="UP000827872">
    <property type="component" value="Linkage Group LG02"/>
</dbReference>
<reference evidence="1" key="1">
    <citation type="submission" date="2021-08" db="EMBL/GenBank/DDBJ databases">
        <title>The first chromosome-level gecko genome reveals the dynamic sex chromosomes of Neotropical dwarf geckos (Sphaerodactylidae: Sphaerodactylus).</title>
        <authorList>
            <person name="Pinto B.J."/>
            <person name="Keating S.E."/>
            <person name="Gamble T."/>
        </authorList>
    </citation>
    <scope>NUCLEOTIDE SEQUENCE</scope>
    <source>
        <strain evidence="1">TG3544</strain>
    </source>
</reference>
<organism evidence="1 2">
    <name type="scientific">Sphaerodactylus townsendi</name>
    <dbReference type="NCBI Taxonomy" id="933632"/>
    <lineage>
        <taxon>Eukaryota</taxon>
        <taxon>Metazoa</taxon>
        <taxon>Chordata</taxon>
        <taxon>Craniata</taxon>
        <taxon>Vertebrata</taxon>
        <taxon>Euteleostomi</taxon>
        <taxon>Lepidosauria</taxon>
        <taxon>Squamata</taxon>
        <taxon>Bifurcata</taxon>
        <taxon>Gekkota</taxon>
        <taxon>Sphaerodactylidae</taxon>
        <taxon>Sphaerodactylus</taxon>
    </lineage>
</organism>
<protein>
    <submittedName>
        <fullName evidence="1">Uncharacterized protein</fullName>
    </submittedName>
</protein>
<gene>
    <name evidence="1" type="ORF">K3G42_006127</name>
</gene>
<evidence type="ECO:0000313" key="2">
    <source>
        <dbReference type="Proteomes" id="UP000827872"/>
    </source>
</evidence>
<name>A0ACB8G058_9SAUR</name>
<sequence>MVLHCAPGSGPMFRSTTVTIRDHRNEILVNSAKKEQEFDFKLLPKSKAPGDVTSVAESTPEAARNSKQDANKLGDQMAGLHGQKVGFSFAFPKKASVKLESSAAAFCDYNDETSAKHGLSRRSRFVPGLLASSAEETVLDTEGDLNSVAPLAEKHGDKTEPTLLQDSKEPSVEENTMQEATELRPPIFHSKEPEPSNLESSCINVDSTAVPDETCREALGNQALPVENNSEEHIGDKCSGPPVNEALFSQQETQEGNDQNISSDSPTAEDEIKRSLSDGMVPANPEGETMAPPCKQDSHKRPCEPFVPVLNKHGSTILQWPSEMLIYTNTEPSISYSCNPLCFDFRSSRASESLERNKPQTNAPNSPHKTESNQGSMRDSMHKSHSVYANSASDINAHPCNHATPIPMDISSARDFSGKNQDELALDASCETEEKEKHHCLPKEQQEGSSGDEQQNERWIKRTHEKWFYKTRKRKRRRKLCNHHHRDIAEVDTGISAPEQNSCVDANKFQNLLSTREQSMGETGLQEKAEELSEQSLDSPGTENSNGCETTSMSTQDHGHPSPYPAWNAKDERDCCPNSKNLCRRSKPVLHRQSNEVGVNSGRCNSMCSRPFCSWSLKRSSSSPYHKHLGHYPNEKCTDQMQTVKRAYNSPTDELDFFCHKRRHHTYSCSSEESSNAQTWLLEENVPHAFGCRVSRKPKRKRRRKRMRTHVFRERPSGNNLNGPSQKGVSVFSNASDMPTEGTTEKENPPFTTDYANGTEESIQPIECPPAPPPEQLHPLETTQGSNCSGTRSTPYPEESTRSASPVTEQAATKPTNVPVEGEKHEPVSIPGSQPARKGPSVDRNPNQSPPKSYLCHYEVADTIPPEKLHLSANEWLRYHPGIFNAPSPLPFKEAHINRHAFLASEQILTPFALPEHALLLAPESHDKFKDLQCEAYHQIFQQNLLANKMKLNFPPAALPPSTPPLQPLPLQQPLCSTSVTTIHHTVLQQHAAAAAAAATTFKVLQPHQPFLSQVPALPRAPLPHLSVGPRLCPAGHTTIIGPPQLPLIPASVLHPSHLAFPPLPHALFPSLLSPHPAVIPLQPLF</sequence>